<keyword evidence="3" id="KW-1185">Reference proteome</keyword>
<reference evidence="2 3" key="1">
    <citation type="journal article" date="2019" name="Emerg. Microbes Infect.">
        <title>Comprehensive subspecies identification of 175 nontuberculous mycobacteria species based on 7547 genomic profiles.</title>
        <authorList>
            <person name="Matsumoto Y."/>
            <person name="Kinjo T."/>
            <person name="Motooka D."/>
            <person name="Nabeya D."/>
            <person name="Jung N."/>
            <person name="Uechi K."/>
            <person name="Horii T."/>
            <person name="Iida T."/>
            <person name="Fujita J."/>
            <person name="Nakamura S."/>
        </authorList>
    </citation>
    <scope>NUCLEOTIDE SEQUENCE [LARGE SCALE GENOMIC DNA]</scope>
    <source>
        <strain evidence="2 3">JCM 13392</strain>
    </source>
</reference>
<evidence type="ECO:0000313" key="2">
    <source>
        <dbReference type="EMBL" id="GFG62339.1"/>
    </source>
</evidence>
<dbReference type="SUPFAM" id="SSF90002">
    <property type="entry name" value="Hypothetical protein YjiA, C-terminal domain"/>
    <property type="match status" value="1"/>
</dbReference>
<gene>
    <name evidence="2" type="ORF">MMUR_64750</name>
</gene>
<name>A0A7I9WXH6_9MYCO</name>
<feature type="domain" description="CobW C-terminal" evidence="1">
    <location>
        <begin position="204"/>
        <end position="305"/>
    </location>
</feature>
<dbReference type="Gene3D" id="3.40.50.300">
    <property type="entry name" value="P-loop containing nucleotide triphosphate hydrolases"/>
    <property type="match status" value="1"/>
</dbReference>
<dbReference type="AlphaFoldDB" id="A0A7I9WXH6"/>
<dbReference type="InterPro" id="IPR051927">
    <property type="entry name" value="Zn_Chap_cDPG_Synth"/>
</dbReference>
<organism evidence="2 3">
    <name type="scientific">Mycolicibacterium murale</name>
    <dbReference type="NCBI Taxonomy" id="182220"/>
    <lineage>
        <taxon>Bacteria</taxon>
        <taxon>Bacillati</taxon>
        <taxon>Actinomycetota</taxon>
        <taxon>Actinomycetes</taxon>
        <taxon>Mycobacteriales</taxon>
        <taxon>Mycobacteriaceae</taxon>
        <taxon>Mycolicibacterium</taxon>
    </lineage>
</organism>
<dbReference type="InterPro" id="IPR011629">
    <property type="entry name" value="CobW-like_C"/>
</dbReference>
<dbReference type="PANTHER" id="PTHR43603">
    <property type="entry name" value="COBW DOMAIN-CONTAINING PROTEIN DDB_G0274527"/>
    <property type="match status" value="1"/>
</dbReference>
<accession>A0A7I9WXH6</accession>
<sequence>MDPVGVVAVVGACRAERQSYAKRLAHQSGRVLVPADGSDGAGLGNVDGLRWLISTDEAVVEFGAAIDAIELVGALTSQEGRTRLMGVVCIVDAVHVFDDLQRDDYVAARSAPGLEVTAAALLVTRQIEYASTVLIVNWETLPTERLSVLIALMSHLNPVARVLLDSSDTDTPPTDTVYTPGQDRPGWIRILNGDFAPGATDARVSAMHYEHVRPLHPARMERLLHTIESGRFGTVVRSAGFCRLATRPDIVAQWDHVGHMMSLTPLALDHAMDDDEELLAIGQDLGFVGLDLDHEALRTQMDAAVLTDDELAAGPRAWCDFVDPFPPWHTASERSD</sequence>
<dbReference type="PANTHER" id="PTHR43603:SF1">
    <property type="entry name" value="ZINC-REGULATED GTPASE METALLOPROTEIN ACTIVATOR 1"/>
    <property type="match status" value="1"/>
</dbReference>
<dbReference type="SMART" id="SM00833">
    <property type="entry name" value="CobW_C"/>
    <property type="match status" value="1"/>
</dbReference>
<evidence type="ECO:0000259" key="1">
    <source>
        <dbReference type="SMART" id="SM00833"/>
    </source>
</evidence>
<dbReference type="Pfam" id="PF07683">
    <property type="entry name" value="CobW_C"/>
    <property type="match status" value="1"/>
</dbReference>
<protein>
    <recommendedName>
        <fullName evidence="1">CobW C-terminal domain-containing protein</fullName>
    </recommendedName>
</protein>
<dbReference type="EMBL" id="BLKT01000003">
    <property type="protein sequence ID" value="GFG62339.1"/>
    <property type="molecule type" value="Genomic_DNA"/>
</dbReference>
<dbReference type="InterPro" id="IPR027417">
    <property type="entry name" value="P-loop_NTPase"/>
</dbReference>
<comment type="caution">
    <text evidence="2">The sequence shown here is derived from an EMBL/GenBank/DDBJ whole genome shotgun (WGS) entry which is preliminary data.</text>
</comment>
<dbReference type="Proteomes" id="UP000465241">
    <property type="component" value="Unassembled WGS sequence"/>
</dbReference>
<dbReference type="RefSeq" id="WP_193491688.1">
    <property type="nucleotide sequence ID" value="NZ_BAAAMC010000033.1"/>
</dbReference>
<evidence type="ECO:0000313" key="3">
    <source>
        <dbReference type="Proteomes" id="UP000465241"/>
    </source>
</evidence>
<proteinExistence type="predicted"/>